<organism evidence="1 2">
    <name type="scientific">Ureibacillus yapensis</name>
    <dbReference type="NCBI Taxonomy" id="2304605"/>
    <lineage>
        <taxon>Bacteria</taxon>
        <taxon>Bacillati</taxon>
        <taxon>Bacillota</taxon>
        <taxon>Bacilli</taxon>
        <taxon>Bacillales</taxon>
        <taxon>Caryophanaceae</taxon>
        <taxon>Ureibacillus</taxon>
    </lineage>
</organism>
<evidence type="ECO:0000313" key="1">
    <source>
        <dbReference type="EMBL" id="RHW40015.1"/>
    </source>
</evidence>
<dbReference type="Pfam" id="PF09551">
    <property type="entry name" value="Spore_II_R"/>
    <property type="match status" value="1"/>
</dbReference>
<protein>
    <recommendedName>
        <fullName evidence="3">Stage II sporulation protein R</fullName>
    </recommendedName>
</protein>
<evidence type="ECO:0000313" key="2">
    <source>
        <dbReference type="Proteomes" id="UP000265692"/>
    </source>
</evidence>
<name>A0A396SFF1_9BACL</name>
<dbReference type="InterPro" id="IPR014202">
    <property type="entry name" value="Spore_II_R"/>
</dbReference>
<gene>
    <name evidence="1" type="ORF">D1B33_03975</name>
</gene>
<proteinExistence type="predicted"/>
<evidence type="ECO:0008006" key="3">
    <source>
        <dbReference type="Google" id="ProtNLM"/>
    </source>
</evidence>
<comment type="caution">
    <text evidence="1">The sequence shown here is derived from an EMBL/GenBank/DDBJ whole genome shotgun (WGS) entry which is preliminary data.</text>
</comment>
<sequence length="211" mass="24193">MMSGRDITMLNDYEISTIEKNQELHPVLSSLRLVAFAVAIVCSIILVPDAMEKINETRADLVDDSLKIRVVANSNTDADQQLKKEMVQNLTPFFTAIQQNESANLANDDVYAELSNYVDKYYRNENVKIHIGDNLMPPKLQAAMFYPQSTYQSLVLTIGEGRGDNWWCSIFQNVCEASAKKDQDEEKAKDEEKEEPKVTFIVWEWFKKWLG</sequence>
<dbReference type="EMBL" id="QWEI01000001">
    <property type="protein sequence ID" value="RHW40015.1"/>
    <property type="molecule type" value="Genomic_DNA"/>
</dbReference>
<accession>A0A396SFF1</accession>
<keyword evidence="2" id="KW-1185">Reference proteome</keyword>
<dbReference type="AlphaFoldDB" id="A0A396SFF1"/>
<reference evidence="1 2" key="1">
    <citation type="submission" date="2018-08" db="EMBL/GenBank/DDBJ databases">
        <title>Lysinibacillus sp. YLB-03 draft genome sequence.</title>
        <authorList>
            <person name="Yu L."/>
        </authorList>
    </citation>
    <scope>NUCLEOTIDE SEQUENCE [LARGE SCALE GENOMIC DNA]</scope>
    <source>
        <strain evidence="1 2">YLB-03</strain>
    </source>
</reference>
<dbReference type="Proteomes" id="UP000265692">
    <property type="component" value="Unassembled WGS sequence"/>
</dbReference>